<comment type="subcellular location">
    <subcellularLocation>
        <location evidence="1">Cell membrane</location>
        <topology evidence="1">Multi-pass membrane protein</topology>
    </subcellularLocation>
</comment>
<name>A0A1E3AFC3_9FIRM</name>
<organism evidence="10 11">
    <name type="scientific">Eisenbergiella tayi</name>
    <dbReference type="NCBI Taxonomy" id="1432052"/>
    <lineage>
        <taxon>Bacteria</taxon>
        <taxon>Bacillati</taxon>
        <taxon>Bacillota</taxon>
        <taxon>Clostridia</taxon>
        <taxon>Lachnospirales</taxon>
        <taxon>Lachnospiraceae</taxon>
        <taxon>Eisenbergiella</taxon>
    </lineage>
</organism>
<comment type="function">
    <text evidence="8">Probably a riboflavin-binding protein that interacts with the energy-coupling factor (ECF) ABC-transporter complex.</text>
</comment>
<feature type="transmembrane region" description="Helical" evidence="9">
    <location>
        <begin position="12"/>
        <end position="33"/>
    </location>
</feature>
<sequence>MYSKTKKTAAVGMLCAFAYIATAVGRVPVVLFLKYDPKDVIIAITGFLFGPTASFSAALIVSFAEMLTISENGVLGLIMNVISSCSFACTAAFIYKRRRGPLRAFAGLLCGWGLMVVAMMFWNYLVAPIYMGYPREAVVKLLLPAFLPFNLLKGGLNTAITMLIYRPVITALRRCHLIEADENL</sequence>
<keyword evidence="5 9" id="KW-0812">Transmembrane</keyword>
<dbReference type="GO" id="GO:0005886">
    <property type="term" value="C:plasma membrane"/>
    <property type="evidence" value="ECO:0007669"/>
    <property type="project" value="UniProtKB-SubCell"/>
</dbReference>
<feature type="transmembrane region" description="Helical" evidence="9">
    <location>
        <begin position="40"/>
        <end position="61"/>
    </location>
</feature>
<dbReference type="GO" id="GO:0032217">
    <property type="term" value="F:riboflavin transmembrane transporter activity"/>
    <property type="evidence" value="ECO:0007669"/>
    <property type="project" value="UniProtKB-UniRule"/>
</dbReference>
<dbReference type="InterPro" id="IPR024529">
    <property type="entry name" value="ECF_trnsprt_substrate-spec"/>
</dbReference>
<keyword evidence="3 8" id="KW-0813">Transport</keyword>
<dbReference type="PATRIC" id="fig|1432052.4.peg.3085"/>
<keyword evidence="7 8" id="KW-0472">Membrane</keyword>
<dbReference type="PIRSF" id="PIRSF037778">
    <property type="entry name" value="UCP037778_transp_RibU"/>
    <property type="match status" value="1"/>
</dbReference>
<reference evidence="10 11" key="1">
    <citation type="submission" date="2016-07" db="EMBL/GenBank/DDBJ databases">
        <title>Characterization of isolates of Eisenbergiella tayi derived from blood cultures, using whole genome sequencing.</title>
        <authorList>
            <person name="Burdz T."/>
            <person name="Wiebe D."/>
            <person name="Huynh C."/>
            <person name="Bernard K."/>
        </authorList>
    </citation>
    <scope>NUCLEOTIDE SEQUENCE [LARGE SCALE GENOMIC DNA]</scope>
    <source>
        <strain evidence="10 11">NML 110608</strain>
    </source>
</reference>
<evidence type="ECO:0000256" key="1">
    <source>
        <dbReference type="ARBA" id="ARBA00004651"/>
    </source>
</evidence>
<feature type="transmembrane region" description="Helical" evidence="9">
    <location>
        <begin position="73"/>
        <end position="95"/>
    </location>
</feature>
<dbReference type="PANTHER" id="PTHR38438:SF1">
    <property type="entry name" value="RIBOFLAVIN TRANSPORTER RIBU"/>
    <property type="match status" value="1"/>
</dbReference>
<feature type="transmembrane region" description="Helical" evidence="9">
    <location>
        <begin position="145"/>
        <end position="165"/>
    </location>
</feature>
<feature type="transmembrane region" description="Helical" evidence="9">
    <location>
        <begin position="102"/>
        <end position="125"/>
    </location>
</feature>
<keyword evidence="6 9" id="KW-1133">Transmembrane helix</keyword>
<evidence type="ECO:0000256" key="7">
    <source>
        <dbReference type="ARBA" id="ARBA00023136"/>
    </source>
</evidence>
<dbReference type="RefSeq" id="WP_069152669.1">
    <property type="nucleotide sequence ID" value="NZ_MCGH01000002.1"/>
</dbReference>
<evidence type="ECO:0000256" key="6">
    <source>
        <dbReference type="ARBA" id="ARBA00022989"/>
    </source>
</evidence>
<dbReference type="PANTHER" id="PTHR38438">
    <property type="entry name" value="RIBOFLAVIN TRANSPORTER RIBU"/>
    <property type="match status" value="1"/>
</dbReference>
<dbReference type="Gene3D" id="1.10.1760.20">
    <property type="match status" value="1"/>
</dbReference>
<dbReference type="AlphaFoldDB" id="A0A1E3AFC3"/>
<evidence type="ECO:0000256" key="3">
    <source>
        <dbReference type="ARBA" id="ARBA00022448"/>
    </source>
</evidence>
<keyword evidence="4 8" id="KW-1003">Cell membrane</keyword>
<evidence type="ECO:0000313" key="10">
    <source>
        <dbReference type="EMBL" id="ODM06876.1"/>
    </source>
</evidence>
<comment type="caution">
    <text evidence="10">The sequence shown here is derived from an EMBL/GenBank/DDBJ whole genome shotgun (WGS) entry which is preliminary data.</text>
</comment>
<dbReference type="InterPro" id="IPR025720">
    <property type="entry name" value="RibU"/>
</dbReference>
<evidence type="ECO:0000256" key="2">
    <source>
        <dbReference type="ARBA" id="ARBA00005540"/>
    </source>
</evidence>
<dbReference type="Pfam" id="PF12822">
    <property type="entry name" value="ECF_trnsprt"/>
    <property type="match status" value="1"/>
</dbReference>
<evidence type="ECO:0000313" key="11">
    <source>
        <dbReference type="Proteomes" id="UP000094067"/>
    </source>
</evidence>
<evidence type="ECO:0000256" key="5">
    <source>
        <dbReference type="ARBA" id="ARBA00022692"/>
    </source>
</evidence>
<gene>
    <name evidence="10" type="primary">ribU_2</name>
    <name evidence="10" type="ORF">BEI61_02766</name>
</gene>
<dbReference type="Proteomes" id="UP000094067">
    <property type="component" value="Unassembled WGS sequence"/>
</dbReference>
<protein>
    <recommendedName>
        <fullName evidence="8">Riboflavin transporter</fullName>
    </recommendedName>
</protein>
<evidence type="ECO:0000256" key="9">
    <source>
        <dbReference type="SAM" id="Phobius"/>
    </source>
</evidence>
<dbReference type="EMBL" id="MCGH01000002">
    <property type="protein sequence ID" value="ODM06876.1"/>
    <property type="molecule type" value="Genomic_DNA"/>
</dbReference>
<proteinExistence type="inferred from homology"/>
<evidence type="ECO:0000256" key="8">
    <source>
        <dbReference type="PIRNR" id="PIRNR037778"/>
    </source>
</evidence>
<evidence type="ECO:0000256" key="4">
    <source>
        <dbReference type="ARBA" id="ARBA00022475"/>
    </source>
</evidence>
<comment type="similarity">
    <text evidence="2 8">Belongs to the prokaryotic riboflavin transporter (P-RFT) (TC 2.A.87) family.</text>
</comment>
<accession>A0A1E3AFC3</accession>